<dbReference type="Proteomes" id="UP000237440">
    <property type="component" value="Unassembled WGS sequence"/>
</dbReference>
<evidence type="ECO:0000313" key="1">
    <source>
        <dbReference type="EMBL" id="POF39676.1"/>
    </source>
</evidence>
<comment type="caution">
    <text evidence="1">The sequence shown here is derived from an EMBL/GenBank/DDBJ whole genome shotgun (WGS) entry which is preliminary data.</text>
</comment>
<protein>
    <submittedName>
        <fullName evidence="1">Uncharacterized protein</fullName>
    </submittedName>
</protein>
<gene>
    <name evidence="1" type="ORF">B0D71_25430</name>
</gene>
<sequence length="111" mass="11582">MATGSCCSCGAWCGCSTGKNAPCRFSPPLSASCSSGQHFASGFLQIRSHPRPPCLWLTLPLAGCVEDFHLQVTSEATTAKLVALTRNAPCLAHKQKGRPNGSAFCALLVTS</sequence>
<accession>A0A2S3VIA0</accession>
<proteinExistence type="predicted"/>
<reference evidence="2" key="1">
    <citation type="submission" date="2017-02" db="EMBL/GenBank/DDBJ databases">
        <authorList>
            <person name="Furmanczyk E.M."/>
        </authorList>
    </citation>
    <scope>NUCLEOTIDE SEQUENCE [LARGE SCALE GENOMIC DNA]</scope>
    <source>
        <strain evidence="2">AP3_22</strain>
    </source>
</reference>
<name>A0A2S3VIA0_9PSED</name>
<dbReference type="AlphaFoldDB" id="A0A2S3VIA0"/>
<evidence type="ECO:0000313" key="2">
    <source>
        <dbReference type="Proteomes" id="UP000237440"/>
    </source>
</evidence>
<keyword evidence="2" id="KW-1185">Reference proteome</keyword>
<dbReference type="OrthoDB" id="7014616at2"/>
<organism evidence="1 2">
    <name type="scientific">Pseudomonas laurylsulfativorans</name>
    <dbReference type="NCBI Taxonomy" id="1943631"/>
    <lineage>
        <taxon>Bacteria</taxon>
        <taxon>Pseudomonadati</taxon>
        <taxon>Pseudomonadota</taxon>
        <taxon>Gammaproteobacteria</taxon>
        <taxon>Pseudomonadales</taxon>
        <taxon>Pseudomonadaceae</taxon>
        <taxon>Pseudomonas</taxon>
    </lineage>
</organism>
<dbReference type="EMBL" id="MUJK01000011">
    <property type="protein sequence ID" value="POF39676.1"/>
    <property type="molecule type" value="Genomic_DNA"/>
</dbReference>